<evidence type="ECO:0008006" key="11">
    <source>
        <dbReference type="Google" id="ProtNLM"/>
    </source>
</evidence>
<reference evidence="9 10" key="1">
    <citation type="submission" date="2019-07" db="EMBL/GenBank/DDBJ databases">
        <title>Genome sequencing of the stress-tolerant strain Azospirillum brasilense Az19.</title>
        <authorList>
            <person name="Maroniche G.A."/>
            <person name="Garcia J.E."/>
            <person name="Pagnussat L."/>
            <person name="Amenta M."/>
            <person name="Creus C.M."/>
        </authorList>
    </citation>
    <scope>NUCLEOTIDE SEQUENCE [LARGE SCALE GENOMIC DNA]</scope>
    <source>
        <strain evidence="9 10">Az19</strain>
    </source>
</reference>
<dbReference type="Gene3D" id="3.30.70.1440">
    <property type="entry name" value="Multidrug efflux transporter AcrB pore domain"/>
    <property type="match status" value="2"/>
</dbReference>
<protein>
    <recommendedName>
        <fullName evidence="11">Nodulation protein</fullName>
    </recommendedName>
</protein>
<keyword evidence="3" id="KW-1003">Cell membrane</keyword>
<dbReference type="SUPFAM" id="SSF82693">
    <property type="entry name" value="Multidrug efflux transporter AcrB pore domain, PN1, PN2, PC1 and PC2 subdomains"/>
    <property type="match status" value="4"/>
</dbReference>
<evidence type="ECO:0000256" key="4">
    <source>
        <dbReference type="ARBA" id="ARBA00022519"/>
    </source>
</evidence>
<organism evidence="9 10">
    <name type="scientific">Azospirillum argentinense</name>
    <dbReference type="NCBI Taxonomy" id="2970906"/>
    <lineage>
        <taxon>Bacteria</taxon>
        <taxon>Pseudomonadati</taxon>
        <taxon>Pseudomonadota</taxon>
        <taxon>Alphaproteobacteria</taxon>
        <taxon>Rhodospirillales</taxon>
        <taxon>Azospirillaceae</taxon>
        <taxon>Azospirillum</taxon>
    </lineage>
</organism>
<sequence>MSWAANLSAPFIRRPVATTLLTLGLALAGALGFVGLPVSPLPQVDFPTISVTASMPGASPETMAASVATPLERHLAQIADVTEMTSSSSAGSTRITLQFGLNRDIDGAGREVQAAINAARADLPSSLRSNPTYRKVNPADAPILILTMTSATLSQGQLYDSAATVLQQKLSQVEGIGQVSIGGSSLPAVRVELNPRALFQYGIGLEDVRAAIASANANAPKGAVEDGELRFQIYTNDQARKAEEYRSLVIAYRNGAAVRLSDVAEVSDSVEDLRNAGITNGKPSVLLMLNRQPAANIIETVDRVKAMLPELRASIPADIDLSVSSDRTTTIRASLAEVEHTLIIAVGLVVMVVFLFLRNARAALIPSVVVPVSLVATFGAMYLLGYSLNNLSLMALTIATGFVVDDAIVVLENIARHIENGMSRTQAALRGAREVGFTVLSMSMSLVAVFIPILLMGGIVGRLFREFALTLSIAILVSMVISLTTTPMMCAVLLREPRKAREPGRIVAALRRGGARIGGGTLRLYDRTLTAALDNSLLTMVVFAATVALSVHLFTIIPKGFFPQQDTGRLIGFVVADQSTSFTLMKEKMERFVALVQADPAVDTVVGYTGGSRTNSGFMAVSLKPLAQRDVTADAVIARLRTQLTQVPGANLYLSVMQDLRAGARQANANYQFTLQGDTLDELQTWAPRLTQALQQVPELTEVNSDQQQRGLALEVTVDRDAAARLGLSFNQINNTLYDAFGQRSASTIYNPLNQYRVIMEVAPQYREDPEMMKDILISKSGGAVSGTQATSAIAGAATADTEAARNQRINQIATTGRTAASTGSALSTGVETMVPLSAIARVALENTPLSVNHQGPFVATTLSFNLAPGVSLGEGLAVIRHTMDRIGVPTTIQGSFQGTARVFQQSIGDQPVLILAALLAVYIVLGVLYESYIHPLTILSTLPSAGVGALVALMALDKELSIIALIGVILLIGIVKKNAIMMIDVALEAERSEGLDPRTAIHRACLLRFRPIMMTTVAALLGALPLALGSGDGAELRQPLGIAIVGGLVVSQMLTLYTTPVTYLYLDRFRLWCRRRWRRPEAGVAA</sequence>
<evidence type="ECO:0000313" key="9">
    <source>
        <dbReference type="EMBL" id="KAA1057123.1"/>
    </source>
</evidence>
<evidence type="ECO:0000313" key="10">
    <source>
        <dbReference type="Proteomes" id="UP000325333"/>
    </source>
</evidence>
<feature type="transmembrane region" description="Helical" evidence="8">
    <location>
        <begin position="340"/>
        <end position="357"/>
    </location>
</feature>
<evidence type="ECO:0000256" key="7">
    <source>
        <dbReference type="ARBA" id="ARBA00023136"/>
    </source>
</evidence>
<dbReference type="Proteomes" id="UP000325333">
    <property type="component" value="Unassembled WGS sequence"/>
</dbReference>
<evidence type="ECO:0000256" key="5">
    <source>
        <dbReference type="ARBA" id="ARBA00022692"/>
    </source>
</evidence>
<keyword evidence="6 8" id="KW-1133">Transmembrane helix</keyword>
<feature type="transmembrane region" description="Helical" evidence="8">
    <location>
        <begin position="537"/>
        <end position="557"/>
    </location>
</feature>
<feature type="transmembrane region" description="Helical" evidence="8">
    <location>
        <begin position="937"/>
        <end position="957"/>
    </location>
</feature>
<gene>
    <name evidence="9" type="ORF">FH063_001291</name>
</gene>
<accession>A0A5B0KZK0</accession>
<dbReference type="InterPro" id="IPR001036">
    <property type="entry name" value="Acrflvin-R"/>
</dbReference>
<dbReference type="GO" id="GO:0005886">
    <property type="term" value="C:plasma membrane"/>
    <property type="evidence" value="ECO:0007669"/>
    <property type="project" value="UniProtKB-SubCell"/>
</dbReference>
<dbReference type="EMBL" id="VEWN01000002">
    <property type="protein sequence ID" value="KAA1057123.1"/>
    <property type="molecule type" value="Genomic_DNA"/>
</dbReference>
<dbReference type="FunFam" id="1.20.1640.10:FF:000001">
    <property type="entry name" value="Efflux pump membrane transporter"/>
    <property type="match status" value="1"/>
</dbReference>
<dbReference type="Gene3D" id="3.30.70.1430">
    <property type="entry name" value="Multidrug efflux transporter AcrB pore domain"/>
    <property type="match status" value="2"/>
</dbReference>
<dbReference type="PRINTS" id="PR00702">
    <property type="entry name" value="ACRIFLAVINRP"/>
</dbReference>
<evidence type="ECO:0000256" key="1">
    <source>
        <dbReference type="ARBA" id="ARBA00004429"/>
    </source>
</evidence>
<keyword evidence="4" id="KW-0997">Cell inner membrane</keyword>
<dbReference type="SUPFAM" id="SSF82866">
    <property type="entry name" value="Multidrug efflux transporter AcrB transmembrane domain"/>
    <property type="match status" value="2"/>
</dbReference>
<dbReference type="PANTHER" id="PTHR32063">
    <property type="match status" value="1"/>
</dbReference>
<feature type="transmembrane region" description="Helical" evidence="8">
    <location>
        <begin position="467"/>
        <end position="494"/>
    </location>
</feature>
<evidence type="ECO:0000256" key="6">
    <source>
        <dbReference type="ARBA" id="ARBA00022989"/>
    </source>
</evidence>
<feature type="transmembrane region" description="Helical" evidence="8">
    <location>
        <begin position="1041"/>
        <end position="1067"/>
    </location>
</feature>
<dbReference type="AlphaFoldDB" id="A0A5B0KZK0"/>
<feature type="transmembrane region" description="Helical" evidence="8">
    <location>
        <begin position="1008"/>
        <end position="1029"/>
    </location>
</feature>
<dbReference type="PANTHER" id="PTHR32063:SF34">
    <property type="entry name" value="MULTIDRUG RESISTANCE PROTEIN MDTC"/>
    <property type="match status" value="1"/>
</dbReference>
<comment type="subcellular location">
    <subcellularLocation>
        <location evidence="1">Cell inner membrane</location>
        <topology evidence="1">Multi-pass membrane protein</topology>
    </subcellularLocation>
</comment>
<dbReference type="Gene3D" id="3.30.70.1320">
    <property type="entry name" value="Multidrug efflux transporter AcrB pore domain like"/>
    <property type="match status" value="1"/>
</dbReference>
<proteinExistence type="predicted"/>
<keyword evidence="7 8" id="KW-0472">Membrane</keyword>
<dbReference type="RefSeq" id="WP_149648817.1">
    <property type="nucleotide sequence ID" value="NZ_VEWN01000002.1"/>
</dbReference>
<dbReference type="SUPFAM" id="SSF82714">
    <property type="entry name" value="Multidrug efflux transporter AcrB TolC docking domain, DN and DC subdomains"/>
    <property type="match status" value="2"/>
</dbReference>
<dbReference type="Gene3D" id="3.30.2090.10">
    <property type="entry name" value="Multidrug efflux transporter AcrB TolC docking domain, DN and DC subdomains"/>
    <property type="match status" value="3"/>
</dbReference>
<feature type="transmembrane region" description="Helical" evidence="8">
    <location>
        <begin position="364"/>
        <end position="385"/>
    </location>
</feature>
<evidence type="ECO:0000256" key="2">
    <source>
        <dbReference type="ARBA" id="ARBA00022448"/>
    </source>
</evidence>
<feature type="transmembrane region" description="Helical" evidence="8">
    <location>
        <begin position="963"/>
        <end position="988"/>
    </location>
</feature>
<feature type="transmembrane region" description="Helical" evidence="8">
    <location>
        <begin position="391"/>
        <end position="414"/>
    </location>
</feature>
<feature type="transmembrane region" description="Helical" evidence="8">
    <location>
        <begin position="912"/>
        <end position="930"/>
    </location>
</feature>
<keyword evidence="5 8" id="KW-0812">Transmembrane</keyword>
<name>A0A5B0KZK0_9PROT</name>
<evidence type="ECO:0000256" key="3">
    <source>
        <dbReference type="ARBA" id="ARBA00022475"/>
    </source>
</evidence>
<dbReference type="Pfam" id="PF00873">
    <property type="entry name" value="ACR_tran"/>
    <property type="match status" value="1"/>
</dbReference>
<dbReference type="Gene3D" id="1.20.1640.10">
    <property type="entry name" value="Multidrug efflux transporter AcrB transmembrane domain"/>
    <property type="match status" value="3"/>
</dbReference>
<comment type="caution">
    <text evidence="9">The sequence shown here is derived from an EMBL/GenBank/DDBJ whole genome shotgun (WGS) entry which is preliminary data.</text>
</comment>
<evidence type="ECO:0000256" key="8">
    <source>
        <dbReference type="SAM" id="Phobius"/>
    </source>
</evidence>
<feature type="transmembrane region" description="Helical" evidence="8">
    <location>
        <begin position="435"/>
        <end position="455"/>
    </location>
</feature>
<dbReference type="FunFam" id="3.30.70.1430:FF:000001">
    <property type="entry name" value="Efflux pump membrane transporter"/>
    <property type="match status" value="1"/>
</dbReference>
<keyword evidence="2" id="KW-0813">Transport</keyword>
<dbReference type="GO" id="GO:0042910">
    <property type="term" value="F:xenobiotic transmembrane transporter activity"/>
    <property type="evidence" value="ECO:0007669"/>
    <property type="project" value="TreeGrafter"/>
</dbReference>
<dbReference type="InterPro" id="IPR027463">
    <property type="entry name" value="AcrB_DN_DC_subdom"/>
</dbReference>